<evidence type="ECO:0000256" key="13">
    <source>
        <dbReference type="ARBA" id="ARBA00033093"/>
    </source>
</evidence>
<keyword evidence="7 15" id="KW-0436">Ligase</keyword>
<dbReference type="Gene3D" id="3.90.650.10">
    <property type="entry name" value="PurM-like C-terminal domain"/>
    <property type="match status" value="1"/>
</dbReference>
<keyword evidence="10 15" id="KW-0067">ATP-binding</keyword>
<evidence type="ECO:0000256" key="15">
    <source>
        <dbReference type="HAMAP-Rule" id="MF_00741"/>
    </source>
</evidence>
<gene>
    <name evidence="15" type="primary">purM</name>
    <name evidence="18" type="ORF">C5L23_000485</name>
</gene>
<keyword evidence="19" id="KW-1185">Reference proteome</keyword>
<dbReference type="FunFam" id="3.30.1330.10:FF:000001">
    <property type="entry name" value="Phosphoribosylformylglycinamidine cyclo-ligase"/>
    <property type="match status" value="1"/>
</dbReference>
<dbReference type="STRING" id="907931.GCA_000165675_00838"/>
<accession>A0A4R5N8C3</accession>
<evidence type="ECO:0000256" key="12">
    <source>
        <dbReference type="ARBA" id="ARBA00032931"/>
    </source>
</evidence>
<dbReference type="GO" id="GO:0006189">
    <property type="term" value="P:'de novo' IMP biosynthetic process"/>
    <property type="evidence" value="ECO:0007669"/>
    <property type="project" value="UniProtKB-UniRule"/>
</dbReference>
<dbReference type="InterPro" id="IPR036921">
    <property type="entry name" value="PurM-like_N_sf"/>
</dbReference>
<dbReference type="GO" id="GO:0005524">
    <property type="term" value="F:ATP binding"/>
    <property type="evidence" value="ECO:0007669"/>
    <property type="project" value="UniProtKB-KW"/>
</dbReference>
<evidence type="ECO:0000256" key="10">
    <source>
        <dbReference type="ARBA" id="ARBA00022840"/>
    </source>
</evidence>
<evidence type="ECO:0000259" key="16">
    <source>
        <dbReference type="Pfam" id="PF00586"/>
    </source>
</evidence>
<evidence type="ECO:0000256" key="11">
    <source>
        <dbReference type="ARBA" id="ARBA00031908"/>
    </source>
</evidence>
<dbReference type="SUPFAM" id="SSF55326">
    <property type="entry name" value="PurM N-terminal domain-like"/>
    <property type="match status" value="1"/>
</dbReference>
<dbReference type="AlphaFoldDB" id="A0A4R5N8C3"/>
<dbReference type="CDD" id="cd02196">
    <property type="entry name" value="PurM"/>
    <property type="match status" value="1"/>
</dbReference>
<evidence type="ECO:0000256" key="2">
    <source>
        <dbReference type="ARBA" id="ARBA00004686"/>
    </source>
</evidence>
<feature type="domain" description="PurM-like C-terminal" evidence="17">
    <location>
        <begin position="181"/>
        <end position="345"/>
    </location>
</feature>
<comment type="catalytic activity">
    <reaction evidence="14 15">
        <text>2-formamido-N(1)-(5-O-phospho-beta-D-ribosyl)acetamidine + ATP = 5-amino-1-(5-phospho-beta-D-ribosyl)imidazole + ADP + phosphate + H(+)</text>
        <dbReference type="Rhea" id="RHEA:23032"/>
        <dbReference type="ChEBI" id="CHEBI:15378"/>
        <dbReference type="ChEBI" id="CHEBI:30616"/>
        <dbReference type="ChEBI" id="CHEBI:43474"/>
        <dbReference type="ChEBI" id="CHEBI:137981"/>
        <dbReference type="ChEBI" id="CHEBI:147287"/>
        <dbReference type="ChEBI" id="CHEBI:456216"/>
        <dbReference type="EC" id="6.3.3.1"/>
    </reaction>
</comment>
<evidence type="ECO:0000256" key="4">
    <source>
        <dbReference type="ARBA" id="ARBA00013047"/>
    </source>
</evidence>
<proteinExistence type="inferred from homology"/>
<dbReference type="PANTHER" id="PTHR10520:SF12">
    <property type="entry name" value="TRIFUNCTIONAL PURINE BIOSYNTHETIC PROTEIN ADENOSINE-3"/>
    <property type="match status" value="1"/>
</dbReference>
<keyword evidence="6 15" id="KW-0963">Cytoplasm</keyword>
<reference evidence="18 19" key="1">
    <citation type="journal article" date="2019" name="Appl. Microbiol. Biotechnol.">
        <title>Uncovering carbohydrate metabolism through a genotype-phenotype association study of 56 lactic acid bacteria genomes.</title>
        <authorList>
            <person name="Buron-Moles G."/>
            <person name="Chailyan A."/>
            <person name="Dolejs I."/>
            <person name="Forster J."/>
            <person name="Miks M.H."/>
        </authorList>
    </citation>
    <scope>NUCLEOTIDE SEQUENCE [LARGE SCALE GENOMIC DNA]</scope>
    <source>
        <strain evidence="18 19">ATCC 700006</strain>
    </source>
</reference>
<dbReference type="InterPro" id="IPR016188">
    <property type="entry name" value="PurM-like_N"/>
</dbReference>
<evidence type="ECO:0000313" key="18">
    <source>
        <dbReference type="EMBL" id="TDG68179.1"/>
    </source>
</evidence>
<keyword evidence="8 15" id="KW-0547">Nucleotide-binding</keyword>
<dbReference type="InterPro" id="IPR004733">
    <property type="entry name" value="PurM_cligase"/>
</dbReference>
<dbReference type="EC" id="6.3.3.1" evidence="4 15"/>
<sequence>MANQINDNEQNAYQKAGVDIAAGERAVELMQSAVADTYTPEVINGLGGFGAAYALGSNYQDPVLVSGSDGVGTKLLLAIAAQRHDTIGQDLVGMVANDILVQGAKPAFMLDYLAVDKMRPEVVAEIVTGIAKASKASGMALIGGESAELPGLYAKNHYDLAAFAVGVAERQQLLNPQTVSAGDVLIGLPSSGIHSNGYSLVRHVLGIQDNEDFQQLDSDMQEVLLTPTRLYAETVWPLIEAGLIKSAAHITGGGIVENLPRALPTNVLAKIEWGSWPILPIFNTLQTRGNLSLDDMLLTFNNGLGMILVVAADQVEVAMAQLTQHDQEAYVIGTVANCDNQEPQVKFTGDAPW</sequence>
<evidence type="ECO:0000256" key="3">
    <source>
        <dbReference type="ARBA" id="ARBA00010280"/>
    </source>
</evidence>
<comment type="similarity">
    <text evidence="3 15">Belongs to the AIR synthase family.</text>
</comment>
<dbReference type="InterPro" id="IPR036676">
    <property type="entry name" value="PurM-like_C_sf"/>
</dbReference>
<dbReference type="FunFam" id="3.90.650.10:FF:000011">
    <property type="entry name" value="Phosphoribosylformylglycinamidine cyclo-ligase"/>
    <property type="match status" value="1"/>
</dbReference>
<evidence type="ECO:0000313" key="19">
    <source>
        <dbReference type="Proteomes" id="UP000295681"/>
    </source>
</evidence>
<keyword evidence="9 15" id="KW-0658">Purine biosynthesis</keyword>
<dbReference type="GO" id="GO:0004641">
    <property type="term" value="F:phosphoribosylformylglycinamidine cyclo-ligase activity"/>
    <property type="evidence" value="ECO:0007669"/>
    <property type="project" value="UniProtKB-UniRule"/>
</dbReference>
<organism evidence="18 19">
    <name type="scientific">Leuconostoc fallax</name>
    <dbReference type="NCBI Taxonomy" id="1251"/>
    <lineage>
        <taxon>Bacteria</taxon>
        <taxon>Bacillati</taxon>
        <taxon>Bacillota</taxon>
        <taxon>Bacilli</taxon>
        <taxon>Lactobacillales</taxon>
        <taxon>Lactobacillaceae</taxon>
        <taxon>Leuconostoc</taxon>
    </lineage>
</organism>
<dbReference type="PANTHER" id="PTHR10520">
    <property type="entry name" value="TRIFUNCTIONAL PURINE BIOSYNTHETIC PROTEIN ADENOSINE-3-RELATED"/>
    <property type="match status" value="1"/>
</dbReference>
<name>A0A4R5N8C3_9LACO</name>
<protein>
    <recommendedName>
        <fullName evidence="5 15">Phosphoribosylformylglycinamidine cyclo-ligase</fullName>
        <ecNumber evidence="4 15">6.3.3.1</ecNumber>
    </recommendedName>
    <alternativeName>
        <fullName evidence="12 15">AIR synthase</fullName>
    </alternativeName>
    <alternativeName>
        <fullName evidence="13 15">AIRS</fullName>
    </alternativeName>
    <alternativeName>
        <fullName evidence="11 15">Phosphoribosyl-aminoimidazole synthetase</fullName>
    </alternativeName>
</protein>
<dbReference type="GO" id="GO:0046084">
    <property type="term" value="P:adenine biosynthetic process"/>
    <property type="evidence" value="ECO:0007669"/>
    <property type="project" value="TreeGrafter"/>
</dbReference>
<dbReference type="EMBL" id="PUFI01000014">
    <property type="protein sequence ID" value="TDG68179.1"/>
    <property type="molecule type" value="Genomic_DNA"/>
</dbReference>
<dbReference type="RefSeq" id="WP_010007642.1">
    <property type="nucleotide sequence ID" value="NZ_JAGYGP010000001.1"/>
</dbReference>
<dbReference type="GO" id="GO:0005829">
    <property type="term" value="C:cytosol"/>
    <property type="evidence" value="ECO:0007669"/>
    <property type="project" value="TreeGrafter"/>
</dbReference>
<evidence type="ECO:0000256" key="8">
    <source>
        <dbReference type="ARBA" id="ARBA00022741"/>
    </source>
</evidence>
<evidence type="ECO:0000256" key="9">
    <source>
        <dbReference type="ARBA" id="ARBA00022755"/>
    </source>
</evidence>
<dbReference type="InterPro" id="IPR010918">
    <property type="entry name" value="PurM-like_C_dom"/>
</dbReference>
<evidence type="ECO:0000256" key="7">
    <source>
        <dbReference type="ARBA" id="ARBA00022598"/>
    </source>
</evidence>
<dbReference type="SUPFAM" id="SSF56042">
    <property type="entry name" value="PurM C-terminal domain-like"/>
    <property type="match status" value="1"/>
</dbReference>
<evidence type="ECO:0000256" key="5">
    <source>
        <dbReference type="ARBA" id="ARBA00020367"/>
    </source>
</evidence>
<feature type="domain" description="PurM-like N-terminal" evidence="16">
    <location>
        <begin position="63"/>
        <end position="168"/>
    </location>
</feature>
<dbReference type="Proteomes" id="UP000295681">
    <property type="component" value="Unassembled WGS sequence"/>
</dbReference>
<dbReference type="NCBIfam" id="TIGR00878">
    <property type="entry name" value="purM"/>
    <property type="match status" value="1"/>
</dbReference>
<evidence type="ECO:0000256" key="1">
    <source>
        <dbReference type="ARBA" id="ARBA00004496"/>
    </source>
</evidence>
<dbReference type="Pfam" id="PF00586">
    <property type="entry name" value="AIRS"/>
    <property type="match status" value="1"/>
</dbReference>
<dbReference type="Gene3D" id="3.30.1330.10">
    <property type="entry name" value="PurM-like, N-terminal domain"/>
    <property type="match status" value="1"/>
</dbReference>
<dbReference type="GO" id="GO:0004637">
    <property type="term" value="F:phosphoribosylamine-glycine ligase activity"/>
    <property type="evidence" value="ECO:0007669"/>
    <property type="project" value="TreeGrafter"/>
</dbReference>
<comment type="subcellular location">
    <subcellularLocation>
        <location evidence="1 15">Cytoplasm</location>
    </subcellularLocation>
</comment>
<comment type="pathway">
    <text evidence="2 15">Purine metabolism; IMP biosynthesis via de novo pathway; 5-amino-1-(5-phospho-D-ribosyl)imidazole from N(2)-formyl-N(1)-(5-phospho-D-ribosyl)glycinamide: step 2/2.</text>
</comment>
<evidence type="ECO:0000256" key="6">
    <source>
        <dbReference type="ARBA" id="ARBA00022490"/>
    </source>
</evidence>
<evidence type="ECO:0000259" key="17">
    <source>
        <dbReference type="Pfam" id="PF02769"/>
    </source>
</evidence>
<comment type="caution">
    <text evidence="18">The sequence shown here is derived from an EMBL/GenBank/DDBJ whole genome shotgun (WGS) entry which is preliminary data.</text>
</comment>
<dbReference type="Pfam" id="PF02769">
    <property type="entry name" value="AIRS_C"/>
    <property type="match status" value="1"/>
</dbReference>
<dbReference type="HAMAP" id="MF_00741">
    <property type="entry name" value="AIRS"/>
    <property type="match status" value="1"/>
</dbReference>
<dbReference type="UniPathway" id="UPA00074">
    <property type="reaction ID" value="UER00129"/>
</dbReference>
<evidence type="ECO:0000256" key="14">
    <source>
        <dbReference type="ARBA" id="ARBA00049057"/>
    </source>
</evidence>